<reference evidence="1 2" key="1">
    <citation type="journal article" date="2019" name="Commun. Biol.">
        <title>The bagworm genome reveals a unique fibroin gene that provides high tensile strength.</title>
        <authorList>
            <person name="Kono N."/>
            <person name="Nakamura H."/>
            <person name="Ohtoshi R."/>
            <person name="Tomita M."/>
            <person name="Numata K."/>
            <person name="Arakawa K."/>
        </authorList>
    </citation>
    <scope>NUCLEOTIDE SEQUENCE [LARGE SCALE GENOMIC DNA]</scope>
</reference>
<dbReference type="AlphaFoldDB" id="A0A4C1XN40"/>
<gene>
    <name evidence="1" type="ORF">EVAR_89596_1</name>
</gene>
<comment type="caution">
    <text evidence="1">The sequence shown here is derived from an EMBL/GenBank/DDBJ whole genome shotgun (WGS) entry which is preliminary data.</text>
</comment>
<proteinExistence type="predicted"/>
<dbReference type="EMBL" id="BGZK01000901">
    <property type="protein sequence ID" value="GBP64550.1"/>
    <property type="molecule type" value="Genomic_DNA"/>
</dbReference>
<dbReference type="Proteomes" id="UP000299102">
    <property type="component" value="Unassembled WGS sequence"/>
</dbReference>
<sequence length="233" mass="25586">MVKEHPAPAWGRARGEVALGAAYSAVCPHICFILLFNDTAEGVSDVTARADVLGGAPEPLMPLHVNGFLRKRERDHEVRTECGVPYTGPAFFVEVTDFCVHLPSAECPSVTCDKKLRFKNSAITQKQKENAQSYKLGRLSSAQRRVCRVDLTAYKDDVSAGTNSSSYMIRSAGRRSEGSYDLSSGHYQSPCPTHTRCSAGGEPGRIFSLSRAPYTLRFVAPINLMKIVIIDRF</sequence>
<evidence type="ECO:0000313" key="1">
    <source>
        <dbReference type="EMBL" id="GBP64550.1"/>
    </source>
</evidence>
<name>A0A4C1XN40_EUMVA</name>
<organism evidence="1 2">
    <name type="scientific">Eumeta variegata</name>
    <name type="common">Bagworm moth</name>
    <name type="synonym">Eumeta japonica</name>
    <dbReference type="NCBI Taxonomy" id="151549"/>
    <lineage>
        <taxon>Eukaryota</taxon>
        <taxon>Metazoa</taxon>
        <taxon>Ecdysozoa</taxon>
        <taxon>Arthropoda</taxon>
        <taxon>Hexapoda</taxon>
        <taxon>Insecta</taxon>
        <taxon>Pterygota</taxon>
        <taxon>Neoptera</taxon>
        <taxon>Endopterygota</taxon>
        <taxon>Lepidoptera</taxon>
        <taxon>Glossata</taxon>
        <taxon>Ditrysia</taxon>
        <taxon>Tineoidea</taxon>
        <taxon>Psychidae</taxon>
        <taxon>Oiketicinae</taxon>
        <taxon>Eumeta</taxon>
    </lineage>
</organism>
<protein>
    <submittedName>
        <fullName evidence="1">Uncharacterized protein</fullName>
    </submittedName>
</protein>
<evidence type="ECO:0000313" key="2">
    <source>
        <dbReference type="Proteomes" id="UP000299102"/>
    </source>
</evidence>
<keyword evidence="2" id="KW-1185">Reference proteome</keyword>
<accession>A0A4C1XN40</accession>